<sequence>MPLASSRSARPHPAKPRHARVGAANRMFRRHPLSAAVVSVLASPAVVFGNNITKEGSTDTSIQVDGNQTDIRTGTIKGNSGFNSFGRFEVASGNTVNLHVPSGKDNLVNLVHDAQAQINGTLNGMKSGQIGGNIIFADPHGLVVGSQGVVNVGSLVVTTPTKGEMDAILDSATNASVDGAAMDREVARLMRGDYQSSSDGEIRIEGQVNAEGGINLFAANAVIVDGAELSVSVRDDAWEVFRSAVNVDGLEDPAGAITIGGDTVEVDGRLATLMEQAENQWDDDPGRGDVEIRGSEITVGATGSVVSGEVDNNQAGDIRLHASAIDRCLACDPENTTVETSEVEAPDALNASANRASVTIEAGAVVDARNKADAAKSGDVEITAEAEDVQISGKAATSAQVTVDGDVAGGNVDIKARSLAMTSAGFLENFALDDEDTFVNLYDTFATIDRTGFTGVEDAFDVEADDLTQLQSIQDIVSVSIADADAGVDINGTVTAERDLDIDAHATRHIDNIADGSLESYNAVVPFSFGFSYGELAGETSVNVGSGAVLNVEGDLSLDASSQNTLMQTAAGLNRHDAEGNPLTTTGLAVGIAMADTRTSAEVADGATVTTSASSDVQVRARAEQMFSNEVSFSSIGKGASAAPAIAYANFDSSLSAAFNTDLSRGDDLSVLALNRVLEQRNSAKTKAGSGIADHVQRTFREKHGLKAPYLDFVTKKVNNTFNLASSDNDSGSTGLRLASAMAWADSHHQAKASLGSGGGATVDAGGNVEVVALQNQAELRNHALSTVNSTAKRKDAANIALSVALAYSDTRQDTWAWIGDDSTVTASNIAVGARTEMPLTTALGEVLGNFSKWDSFQSVIQRAKQDVLDAGKAVADLPSQYANASGEGEKLAMAGAISVMNTTTNTEAWAGDGVSLTATATDPTPWSSVLYRELDEDGNQQAVWTAKGRSETDPADREDDQHDWQGGVQIVSESNMERLAVAGNLGALIFGSKSGKGGSVGAALNMANHNSRTLAGMGVNGQVHSASRFDVLADERNLRMMLAPSAGKGKSVAGNGTAIINLVDSDVIAGVDSSTSVQAPVARLQAFHDIGQWSVAGAVAAAENAGVGAGLAVNQVDTDVQSVVGDMTAWRPTRLPGREPGENATWKIDALVVRSETRGQSGAFSIAGAVARSEEDKNEDDTAKSSDEAQGKSEGLFGSLKSAVSPVTEKFGEWKGKLAGYQESGDKKPAESTDVQTEDQSLPVELSAAGSASINIADQRTHAGVADVVIEGYDADPATGQDVDVRALTQMQQYSGSGAGALTMGGKDSSKFSSALSGALSLNWVQGGSTATVDNVEALSLDRLDTTAITGGDHIAFGAGLSVNTSSTDGISVAMSGSVAANQTRTAAEVFDSNFTFVDSEEADRALNIRGYDRTRNLIGGGALAGASGKGGSAGGSVAVGYLANELAAGLTGTNVENAVDVSVESASQSRVLAGALGAAVSGGKGAALAGSGFTVYMANTVEALVDGQNTGAIKTDALSVRAHSVEGLSGFDSLFQAGANASVTDAGLDFEGNVLADLDSDVEVEDENVANEDEEAGVETQSLFDSDLAGEFVVGIAGTLAASGKGSGGGAAGVIYSGSDYSATVRNVKQLEVTGALDVEAENGVETLGVAVGAAGSKSVAMLGSATALVDRGQVSAELTDNTTGENVETGQVNLNALHSGGYYSFAGALAASKSAAGGAAIGITDIENTVESSLRNTDIDTGSDNLNVTASGANVIRSAAVSGAVSKSTAIGGAFSYNRIDGTTTALVKDSTLDASQLTVSSAQPETGASIWSAAGSIAASGSASVGGSIAINLTEGKRETRVENSTLDASGKLVLDSGTANEIYSLAVGGQASQSVAAGGSASFNYINDESLVSVTGSRLAADSVDADVTDGASRIATLAGNINGGGSAAVGGSVAKASIAQQRSISLTDTELDVEGEANFNSRATGEIYSLSVAGSASQSGGVAGAATVGTIESINEVMLDSVHGQAGEVSLTADDQSSIYSFGLAAGIGGTFGGGAASAVNYISNSTDVGITGHALDTNNDPLSLDANRVTLNAKADQTIRTVAAGAGGGGTAGVSGSLAVNVINAGVSSAITEGAQVRAVGNIGLNATNDSRIQAVSGALTIGGSRFGAAGGVGVNVIDSVTEAYISGAQTLVEARGSLADDRLAVGTTDIANAPDVTNWSDASNFNPVTDLERGSEERTGLSVNAASSQQVGSLSAAVSGTVPDPFGSAAMAGVSTTSVLGGRTEARIEDAQINEELLGAGQDVHVSAGSNAYSVGYLFAGALSGSAALSGTLDVTLIDHDTKADVDGADTRAAGDMQVQADSVRSAANFVTGASGAVANGTGTLGVIRLAGLTQARVVGGTTKTGSLDIRANGDSRMSVTSGSVVVGGVSAGGAFSLGLNESEVSALLGDTDENDEDRDTRVNTDGDVTVDANSTTDLLVNSAAGSFTAGGSIAGSANVIAAENITQARVTGATLRGENGGDTRAGSLTVNALDRSDILSNSGTAGVSTSGSTLGASANVVVTNNATRAIVERSDLRTSGKVDLDAVHELDASLITATGGLSPSSAAIGGSFGLLLVGPGAPVQEYSDDTGNDGSVDVDARDELNKGGSGTLSIFDSIGSGDGTALTQRTNVADGADIEGDALDGETETRVNQGTGFAVGNRLEQESQQETRATITDSTVNSTGNVSVDADERLATYNLSGSAQGGSAGLGAAGAMTFLRSAVTAEITNATLEADTVRVKATAGDLGGDRGVDVYSVSGAAGFGAGLGAAVSVGSLENSVNANLGGTITANQSVSDDDSASIDVDAEDALSLRSRADGAAAGAAAAGVSIAVSERDSVIQSKVAANSQLEAPTIHIDSDSSGGSKAWARSATGGLGVALNGAVSVAKDEASVGTVIGDGVNLQGDTSIGSVGSGKVESVAQGASVSLNVSMGASLAFADSERTIETTLGNNVTVNDGDNLTVSAKQKREGDDANVRAESFSATGGAFLGADASLAFVSGTDTTEVDVGSSLTMNDAVLDVGVATDARRESRAHGFAVGGALAAGTAWAETGGGSTTKLTLGDNVALGDGVAMERVNLAIDAHEQYLAESLAGSGGLVSGNASVARQSGADTVSLTIGNGGSIVSDDAGFRSDYRGDFGSHANSINASALGASGAFSRAGLDSSNTLTLGSSALDVANGTSLVAESDVRSIHPGNQSASAAGGGVASGQAVDHKTDLDLDTDVIIQDDAIVRVGFLGGGNSEVPELIIEAVNSLAVQSNASLATGGALAGGGVYSQVEADLNAGVRVGEATLSSRGDITVSTLTRSSVLHDASANTWGGVAATDAEATTNINDNQSITIGDNASLLAWGYLSLAPGLAADWGQENRLSTITTANSLVRGIIAIADATATANQASNASISVGNGASLSAGRDVELTAYNDAISYTVEGMAKGYQAGFIPIEDKDSREGAKEVSSDIRLNGSLKAGVFDRLDIVIDEYGMLSYNEDSAAPFLAVAQKFNPTDLINSADMDAAVAEVVKKGIVDRDVEAWFLDGLFASGGDVILRADTVDGTGDIEARGGPSITVENNSLQYLRLGKVTIPDNPGGNLQFKGVADSVAGSISVTKTGADKGAEISIRNTRTDNLSGADYGAALFQEDEITNESGTVEINVANGAFAALSTLRGRLVSVNVDGPMIVSPQEGSYWFPGNHPMDIWDNYADLPTDARDAVVYAANVYYDDKLDNKNKPLLEDGTDFSDYDGESIILFGGCVPGVYDRNGTDACTKSTAEKYGFGITQILDINGTGDADRQSHVPVVPRWSLDKVADKRSDSGYEGTADWEGSEAIAIDADVIDLNGTMKTGRKTAQGIHLFSAVDDWVEELKLLGVESGRVEIPEIFLSLTAGEVKTLSKAPGDDWSEELTVYYDFARDQVVVDDVKATGGGYLYMKGKVINSTGMGQIDVESGYGHIDIVNESSADLEVNRLDTGSGSVGMVVIADELKDVTAWYRYTQGEGLEKFVAQGTENVSMGSANRQVLSGQSASFSPQSGIRWEWTERADFSRDYDKSKDLSSWIGNWTFEDKRDPWDVSRSGRLVRDTGDSSAYRQETNGRFSGTTAWKGKYTKGCPAELDGKCDNGMLVSSIEKNSDGDDVGIAYWRAAFPTKGYLEVSRSVRADYEIGINFAGFDEGRVKIDNGGDVRLRGNIQNSSGLTDITSREGAILSGDRMIESAEVRLAAEKAIGSSTLPLRLDLAGEGYLDAVSGAEGINLMIDSGAKLNRIHAGEGEGDVFINATDSLLAGIRMGGVAHIEARNLNLSSELGSIGGINNTELLVVDLYEGSNGDGAPRDGILSVNANRDIGIKDRQGDLWVSSVTSELGDARLVAESGRIRDVERRVGGDSVNAETREQIWKRLRLRAEDGGQARARELTIPAFEAKVERAYADYWRLLDSGTVENGELNLSKDGIEHYRTLLAARGQSSDDTAVQDYAAEQYRQATEIFTEAFGNDWRDDDRLAGYREDFSFQASAAQKEQLTENAIWTDSELRRSINVVALEAATTGSTIDIENPNVVARDVTLEAARDIGEVADPLTINYQDLIDGNLSESAVGALAMARTAGDVTLEKNVDGDIVSLSVNQTIPLYVDSAGRFDLLSGGSTFIQGLGNLRIGEIDVAGDVRALTNDNITVAGNAPGLIKVGGDLTLGAAAGSIGNVDGSALELDVAGELLSASASGDIALKWLNGDLGIERIIANGGVLLSVPNGSLYRTVDGLNISGQSIELATGGAIGGPSSALDLRLTSDDGALSATADGPMYLTSHENTLRTSLLDASGGIQLDVTEGFSLLDNASLRIGDDLDLSAATIDFGADASVVVADDADITSSGNLTTGTGFTMDVNGGELQLNAADLALGANNNLEVAGLSRIDADHWQLGIDTRVNAAKLLGITEQLTMAENSRIYGENLVSLEASGDAVLSQVAVGNGDLSIRADGDITRADANRANLASTDTGTLSLIAGGSIGMANAPMLASVPFFDIVKAGTGSLHLNWQGDAQGGRIEAANTLELTTRDGRFEADYLKADGRASLIGDNSDLKIADLQVSGNLDAETSNGNLSLVNADVDGAADIRVNTGNLLMNDADVQALADLTINTGNMNVGSLSAGSELRVTGTGNSNLYLKHTVVGGQATINHGNAGEVVIGQDGDTDWAMEVDETLSLSSGSKATISRAQAGSDMVLEAANHLSADRLKTGGQLNATVDQGDMSVRKADVAGRADFLTANGNMTVREASTGGAMRLEASHSSAGDITFGYPENSDEPIDNNFHLDAGDTLHMLATGNIYGGNARAVNRLDMRAFDLNFGHVTSSALDVFLQAERNVTGARVVAHRDLGIVAGDTLKLDDTRWGGTLSLKAGRDLTVATGGDIDLTGQIEAGRDMEITSHTGFIRADGAKAGNNMSLSAGEDILFDRQLEAGGEMQIDAGGRLEVGEFITAGGNLEIATGEQLQVGDFITAGGSAALTSGQFSVVGQRVNAGESLSWRSGGDLDVSESITAERGTMDIDVNDSLTTRELHAGTRMDVITGGPKLDLERALAGDALTMNVGSRDRTQYTDNGGLSVGEMTGSAITLRAADRVSIDEVRSSDLLDIASTWIDISRGIYTGNQALGLDVRGLNSAAANRVEANLTAERVESNVLYSRNTRIRQDGTYAAFDDAQYIDVLDLETNQARIVMDNTNSAWAGADVQLVELDKAFWLTQDHNWSETNAYVLHRKPTHQVTVPNFTADHNEAEGVDYTGSSASRYIDRIEREFRVAETGVIPAPTMPEINVPDTGSVMLNAVNLDLTPDVADNTEQRPEKGREI</sequence>
<dbReference type="EMBL" id="FOSC01000001">
    <property type="protein sequence ID" value="SFJ20752.1"/>
    <property type="molecule type" value="Genomic_DNA"/>
</dbReference>
<dbReference type="Gene3D" id="2.160.20.10">
    <property type="entry name" value="Single-stranded right-handed beta-helix, Pectin lyase-like"/>
    <property type="match status" value="1"/>
</dbReference>
<name>A0A1I3PGW8_9GAMM</name>
<feature type="region of interest" description="Disordered" evidence="1">
    <location>
        <begin position="1221"/>
        <end position="1242"/>
    </location>
</feature>
<dbReference type="NCBIfam" id="NF012206">
    <property type="entry name" value="LktA_tand_53"/>
    <property type="match status" value="5"/>
</dbReference>
<dbReference type="InterPro" id="IPR047881">
    <property type="entry name" value="LktA_repeat"/>
</dbReference>
<dbReference type="SUPFAM" id="SSF51126">
    <property type="entry name" value="Pectin lyase-like"/>
    <property type="match status" value="1"/>
</dbReference>
<gene>
    <name evidence="2" type="ORF">SAMN05216429_101192</name>
</gene>
<dbReference type="InterPro" id="IPR011050">
    <property type="entry name" value="Pectin_lyase_fold/virulence"/>
</dbReference>
<dbReference type="InterPro" id="IPR008638">
    <property type="entry name" value="FhaB/CdiA-like_TPS"/>
</dbReference>
<keyword evidence="3" id="KW-1185">Reference proteome</keyword>
<evidence type="ECO:0000256" key="1">
    <source>
        <dbReference type="SAM" id="MobiDB-lite"/>
    </source>
</evidence>
<feature type="region of interest" description="Disordered" evidence="1">
    <location>
        <begin position="1167"/>
        <end position="1198"/>
    </location>
</feature>
<dbReference type="Proteomes" id="UP000199445">
    <property type="component" value="Unassembled WGS sequence"/>
</dbReference>
<evidence type="ECO:0000313" key="2">
    <source>
        <dbReference type="EMBL" id="SFJ20752.1"/>
    </source>
</evidence>
<dbReference type="NCBIfam" id="TIGR01901">
    <property type="entry name" value="adhes_NPXG"/>
    <property type="match status" value="1"/>
</dbReference>
<dbReference type="InterPro" id="IPR012334">
    <property type="entry name" value="Pectin_lyas_fold"/>
</dbReference>
<accession>A0A1I3PGW8</accession>
<organism evidence="2 3">
    <name type="scientific">Marinobacter persicus</name>
    <dbReference type="NCBI Taxonomy" id="930118"/>
    <lineage>
        <taxon>Bacteria</taxon>
        <taxon>Pseudomonadati</taxon>
        <taxon>Pseudomonadota</taxon>
        <taxon>Gammaproteobacteria</taxon>
        <taxon>Pseudomonadales</taxon>
        <taxon>Marinobacteraceae</taxon>
        <taxon>Marinobacter</taxon>
    </lineage>
</organism>
<proteinExistence type="predicted"/>
<dbReference type="NCBIfam" id="NF012204">
    <property type="entry name" value="adhes_FxxPxG"/>
    <property type="match status" value="1"/>
</dbReference>
<feature type="compositionally biased region" description="Basic and acidic residues" evidence="1">
    <location>
        <begin position="1173"/>
        <end position="1192"/>
    </location>
</feature>
<reference evidence="2 3" key="1">
    <citation type="submission" date="2016-10" db="EMBL/GenBank/DDBJ databases">
        <authorList>
            <person name="de Groot N.N."/>
        </authorList>
    </citation>
    <scope>NUCLEOTIDE SEQUENCE [LARGE SCALE GENOMIC DNA]</scope>
    <source>
        <strain evidence="2 3">IBRC-M 10445</strain>
    </source>
</reference>
<protein>
    <submittedName>
        <fullName evidence="2">Haemagglutination activity domain-containing protein</fullName>
    </submittedName>
</protein>
<evidence type="ECO:0000313" key="3">
    <source>
        <dbReference type="Proteomes" id="UP000199445"/>
    </source>
</evidence>
<dbReference type="OrthoDB" id="218680at2"/>